<comment type="caution">
    <text evidence="1">The sequence shown here is derived from an EMBL/GenBank/DDBJ whole genome shotgun (WGS) entry which is preliminary data.</text>
</comment>
<protein>
    <submittedName>
        <fullName evidence="1">Uncharacterized protein</fullName>
    </submittedName>
</protein>
<dbReference type="AlphaFoldDB" id="A0A699RPC3"/>
<sequence>MLQECLRVRKLEIKAHLFLQQRPTVTPTVVLERVQEQCLISSSVIG</sequence>
<proteinExistence type="predicted"/>
<reference evidence="1" key="1">
    <citation type="journal article" date="2019" name="Sci. Rep.">
        <title>Draft genome of Tanacetum cinerariifolium, the natural source of mosquito coil.</title>
        <authorList>
            <person name="Yamashiro T."/>
            <person name="Shiraishi A."/>
            <person name="Satake H."/>
            <person name="Nakayama K."/>
        </authorList>
    </citation>
    <scope>NUCLEOTIDE SEQUENCE</scope>
</reference>
<gene>
    <name evidence="1" type="ORF">Tci_859633</name>
</gene>
<organism evidence="1">
    <name type="scientific">Tanacetum cinerariifolium</name>
    <name type="common">Dalmatian daisy</name>
    <name type="synonym">Chrysanthemum cinerariifolium</name>
    <dbReference type="NCBI Taxonomy" id="118510"/>
    <lineage>
        <taxon>Eukaryota</taxon>
        <taxon>Viridiplantae</taxon>
        <taxon>Streptophyta</taxon>
        <taxon>Embryophyta</taxon>
        <taxon>Tracheophyta</taxon>
        <taxon>Spermatophyta</taxon>
        <taxon>Magnoliopsida</taxon>
        <taxon>eudicotyledons</taxon>
        <taxon>Gunneridae</taxon>
        <taxon>Pentapetalae</taxon>
        <taxon>asterids</taxon>
        <taxon>campanulids</taxon>
        <taxon>Asterales</taxon>
        <taxon>Asteraceae</taxon>
        <taxon>Asteroideae</taxon>
        <taxon>Anthemideae</taxon>
        <taxon>Anthemidinae</taxon>
        <taxon>Tanacetum</taxon>
    </lineage>
</organism>
<accession>A0A699RPC3</accession>
<feature type="non-terminal residue" evidence="1">
    <location>
        <position position="46"/>
    </location>
</feature>
<evidence type="ECO:0000313" key="1">
    <source>
        <dbReference type="EMBL" id="GFC87663.1"/>
    </source>
</evidence>
<name>A0A699RPC3_TANCI</name>
<dbReference type="EMBL" id="BKCJ011111406">
    <property type="protein sequence ID" value="GFC87663.1"/>
    <property type="molecule type" value="Genomic_DNA"/>
</dbReference>